<protein>
    <submittedName>
        <fullName evidence="1">Uncharacterized protein</fullName>
    </submittedName>
</protein>
<accession>A0A1G8UPU6</accession>
<dbReference type="Proteomes" id="UP000199305">
    <property type="component" value="Unassembled WGS sequence"/>
</dbReference>
<dbReference type="AlphaFoldDB" id="A0A1G8UPU6"/>
<evidence type="ECO:0000313" key="2">
    <source>
        <dbReference type="Proteomes" id="UP000199305"/>
    </source>
</evidence>
<organism evidence="1 2">
    <name type="scientific">Microbulbifer yueqingensis</name>
    <dbReference type="NCBI Taxonomy" id="658219"/>
    <lineage>
        <taxon>Bacteria</taxon>
        <taxon>Pseudomonadati</taxon>
        <taxon>Pseudomonadota</taxon>
        <taxon>Gammaproteobacteria</taxon>
        <taxon>Cellvibrionales</taxon>
        <taxon>Microbulbiferaceae</taxon>
        <taxon>Microbulbifer</taxon>
    </lineage>
</organism>
<sequence length="101" mass="11458">MDHIDFRKSKSMKRDSLQVLNGDNIAFEVGAEHVTVLGLIHIERVTSGKNKIAITQPQILLQWACDEGEDIFDRHQAHLVDGRFSFQTIKIQCSDTYGMAE</sequence>
<proteinExistence type="predicted"/>
<evidence type="ECO:0000313" key="1">
    <source>
        <dbReference type="EMBL" id="SDJ55852.1"/>
    </source>
</evidence>
<gene>
    <name evidence="1" type="ORF">SAMN05216212_0223</name>
</gene>
<keyword evidence="2" id="KW-1185">Reference proteome</keyword>
<reference evidence="2" key="1">
    <citation type="submission" date="2016-10" db="EMBL/GenBank/DDBJ databases">
        <authorList>
            <person name="Varghese N."/>
            <person name="Submissions S."/>
        </authorList>
    </citation>
    <scope>NUCLEOTIDE SEQUENCE [LARGE SCALE GENOMIC DNA]</scope>
    <source>
        <strain evidence="2">CGMCC 1.10658</strain>
    </source>
</reference>
<dbReference type="EMBL" id="FNFH01000001">
    <property type="protein sequence ID" value="SDJ55852.1"/>
    <property type="molecule type" value="Genomic_DNA"/>
</dbReference>
<name>A0A1G8UPU6_9GAMM</name>